<evidence type="ECO:0000313" key="1">
    <source>
        <dbReference type="EMBL" id="QNI30359.1"/>
    </source>
</evidence>
<accession>A0A7G8BCT9</accession>
<name>A0A7G8BCT9_9BACT</name>
<dbReference type="RefSeq" id="WP_186740205.1">
    <property type="nucleotide sequence ID" value="NZ_CP060394.1"/>
</dbReference>
<protein>
    <submittedName>
        <fullName evidence="1">Uncharacterized protein</fullName>
    </submittedName>
</protein>
<proteinExistence type="predicted"/>
<dbReference type="Proteomes" id="UP000515312">
    <property type="component" value="Chromosome"/>
</dbReference>
<dbReference type="EMBL" id="CP060394">
    <property type="protein sequence ID" value="QNI30359.1"/>
    <property type="molecule type" value="Genomic_DNA"/>
</dbReference>
<dbReference type="Pfam" id="PF22668">
    <property type="entry name" value="DUF7009"/>
    <property type="match status" value="1"/>
</dbReference>
<dbReference type="InterPro" id="IPR053825">
    <property type="entry name" value="DUF7009"/>
</dbReference>
<gene>
    <name evidence="1" type="ORF">H7849_14390</name>
</gene>
<sequence length="127" mass="14326">MKLRIKGNSIRLRVSRSELDRFQNRERVEETIHFAPENDAKLTYALESARQTTPVSVRYEHQSVIVTLSEDQSLAWGKPDEIGIYTSVNIGEAGQLEVIVEKDFACLDRSDEDNADTFTNPHAGSVC</sequence>
<dbReference type="KEGG" id="adin:H7849_14390"/>
<keyword evidence="2" id="KW-1185">Reference proteome</keyword>
<evidence type="ECO:0000313" key="2">
    <source>
        <dbReference type="Proteomes" id="UP000515312"/>
    </source>
</evidence>
<reference evidence="1 2" key="1">
    <citation type="submission" date="2020-08" db="EMBL/GenBank/DDBJ databases">
        <title>Edaphobacter telluris sp. nov. and Acidobacterium dinghuensis sp. nov., two acidobacteria isolated from forest soil.</title>
        <authorList>
            <person name="Fu J."/>
            <person name="Qiu L."/>
        </authorList>
    </citation>
    <scope>NUCLEOTIDE SEQUENCE [LARGE SCALE GENOMIC DNA]</scope>
    <source>
        <strain evidence="1">4Y35</strain>
    </source>
</reference>
<dbReference type="AlphaFoldDB" id="A0A7G8BCT9"/>
<organism evidence="1 2">
    <name type="scientific">Alloacidobacterium dinghuense</name>
    <dbReference type="NCBI Taxonomy" id="2763107"/>
    <lineage>
        <taxon>Bacteria</taxon>
        <taxon>Pseudomonadati</taxon>
        <taxon>Acidobacteriota</taxon>
        <taxon>Terriglobia</taxon>
        <taxon>Terriglobales</taxon>
        <taxon>Acidobacteriaceae</taxon>
        <taxon>Alloacidobacterium</taxon>
    </lineage>
</organism>